<evidence type="ECO:0000313" key="2">
    <source>
        <dbReference type="Proteomes" id="UP000735205"/>
    </source>
</evidence>
<comment type="caution">
    <text evidence="1">The sequence shown here is derived from an EMBL/GenBank/DDBJ whole genome shotgun (WGS) entry which is preliminary data.</text>
</comment>
<sequence length="99" mass="10998">MNVFDFFSLTTYIDGQTPLYGQSDESRDHILPITALRFLEDDSQVALVLNKSGRPLSLEQAQTRLSQVGDKANLFCLIADKATPVLGFHQNEDGTIVIK</sequence>
<dbReference type="RefSeq" id="WP_213792440.1">
    <property type="nucleotide sequence ID" value="NZ_JAAMFJ010000001.1"/>
</dbReference>
<dbReference type="EMBL" id="JAAMFJ010000001">
    <property type="protein sequence ID" value="MBS9335873.1"/>
    <property type="molecule type" value="Genomic_DNA"/>
</dbReference>
<evidence type="ECO:0000313" key="1">
    <source>
        <dbReference type="EMBL" id="MBS9335873.1"/>
    </source>
</evidence>
<name>A0ABS5QRP8_9LACO</name>
<reference evidence="1 2" key="1">
    <citation type="submission" date="2020-02" db="EMBL/GenBank/DDBJ databases">
        <title>Fructobacillus sp. isolated from paper mulberry of Taiwan.</title>
        <authorList>
            <person name="Lin S.-T."/>
        </authorList>
    </citation>
    <scope>NUCLEOTIDE SEQUENCE [LARGE SCALE GENOMIC DNA]</scope>
    <source>
        <strain evidence="1 2">M1-21</strain>
    </source>
</reference>
<dbReference type="Proteomes" id="UP000735205">
    <property type="component" value="Unassembled WGS sequence"/>
</dbReference>
<organism evidence="1 2">
    <name type="scientific">Fructobacillus papyrifericola</name>
    <dbReference type="NCBI Taxonomy" id="2713172"/>
    <lineage>
        <taxon>Bacteria</taxon>
        <taxon>Bacillati</taxon>
        <taxon>Bacillota</taxon>
        <taxon>Bacilli</taxon>
        <taxon>Lactobacillales</taxon>
        <taxon>Lactobacillaceae</taxon>
        <taxon>Fructobacillus</taxon>
    </lineage>
</organism>
<accession>A0ABS5QRP8</accession>
<keyword evidence="2" id="KW-1185">Reference proteome</keyword>
<proteinExistence type="predicted"/>
<gene>
    <name evidence="1" type="ORF">G6R28_01310</name>
</gene>
<protein>
    <submittedName>
        <fullName evidence="1">Uncharacterized protein</fullName>
    </submittedName>
</protein>